<dbReference type="InterPro" id="IPR004919">
    <property type="entry name" value="GmrSD_N"/>
</dbReference>
<sequence>MDSLYKGYPVGYLITWQSVGAHLKGGNVAAHQQILIDGQQRITALRAAVAGMKTVNKRYKPVRITIAFNPVTEEFATVTPVIAKSREWIPDISELFNATSTYRFVKAYLEANPDADSLAVEENIAKLESIKNAQIGMISLNDDLDVETVSEIFIRINSKGVPLSSADFAMSKIATYGDRGRNLRKLIDYFCHLAVAPHAYEDIRENDGEFCSTPYIKEIAWLKDDAEDLYDPSYSDVIRVAGLLGFSRGKASSIVSELSGRDPETRKVDESLIPAAFDKLEDALLQIVRKYHFENFILTIKSAGFIAADMIGSKNVLNFSYALYLRLRGDDTLSEGERKRIVRRWFVMSMLTGRHSGSFESTWEQDMRRIGSLGAAAYLKQIEQSELTDGFWEVALPAALETTSTASPFFQTFLAAQVKSLSRGFLSKSITIASMHQQSGDIHHIVPKDYLQKNGYPDRADYNQVANFALTETSINISIGNQPPTIYLSRILDQIETGELVIGEITDELDLERNLEENAIPHGIREVDAASYTDFLVVRRKLMAKVIRRYFESL</sequence>
<evidence type="ECO:0000313" key="2">
    <source>
        <dbReference type="EMBL" id="GAA2200008.1"/>
    </source>
</evidence>
<name>A0ABP5NKG0_9MICC</name>
<accession>A0ABP5NKG0</accession>
<protein>
    <submittedName>
        <fullName evidence="2">DUF262 domain-containing protein</fullName>
    </submittedName>
</protein>
<comment type="caution">
    <text evidence="2">The sequence shown here is derived from an EMBL/GenBank/DDBJ whole genome shotgun (WGS) entry which is preliminary data.</text>
</comment>
<evidence type="ECO:0000259" key="1">
    <source>
        <dbReference type="Pfam" id="PF03235"/>
    </source>
</evidence>
<gene>
    <name evidence="2" type="ORF">GCM10009849_18710</name>
</gene>
<dbReference type="Pfam" id="PF03235">
    <property type="entry name" value="GmrSD_N"/>
    <property type="match status" value="1"/>
</dbReference>
<dbReference type="PANTHER" id="PTHR37292">
    <property type="entry name" value="VNG6097C"/>
    <property type="match status" value="1"/>
</dbReference>
<feature type="domain" description="GmrSD restriction endonucleases N-terminal" evidence="1">
    <location>
        <begin position="1"/>
        <end position="172"/>
    </location>
</feature>
<dbReference type="EMBL" id="BAAAQW010000005">
    <property type="protein sequence ID" value="GAA2200008.1"/>
    <property type="molecule type" value="Genomic_DNA"/>
</dbReference>
<keyword evidence="3" id="KW-1185">Reference proteome</keyword>
<organism evidence="2 3">
    <name type="scientific">Sinomonas flava</name>
    <dbReference type="NCBI Taxonomy" id="496857"/>
    <lineage>
        <taxon>Bacteria</taxon>
        <taxon>Bacillati</taxon>
        <taxon>Actinomycetota</taxon>
        <taxon>Actinomycetes</taxon>
        <taxon>Micrococcales</taxon>
        <taxon>Micrococcaceae</taxon>
        <taxon>Sinomonas</taxon>
    </lineage>
</organism>
<dbReference type="Proteomes" id="UP001500432">
    <property type="component" value="Unassembled WGS sequence"/>
</dbReference>
<evidence type="ECO:0000313" key="3">
    <source>
        <dbReference type="Proteomes" id="UP001500432"/>
    </source>
</evidence>
<dbReference type="PANTHER" id="PTHR37292:SF2">
    <property type="entry name" value="DUF262 DOMAIN-CONTAINING PROTEIN"/>
    <property type="match status" value="1"/>
</dbReference>
<proteinExistence type="predicted"/>
<reference evidence="3" key="1">
    <citation type="journal article" date="2019" name="Int. J. Syst. Evol. Microbiol.">
        <title>The Global Catalogue of Microorganisms (GCM) 10K type strain sequencing project: providing services to taxonomists for standard genome sequencing and annotation.</title>
        <authorList>
            <consortium name="The Broad Institute Genomics Platform"/>
            <consortium name="The Broad Institute Genome Sequencing Center for Infectious Disease"/>
            <person name="Wu L."/>
            <person name="Ma J."/>
        </authorList>
    </citation>
    <scope>NUCLEOTIDE SEQUENCE [LARGE SCALE GENOMIC DNA]</scope>
    <source>
        <strain evidence="3">JCM 16034</strain>
    </source>
</reference>